<evidence type="ECO:0000256" key="3">
    <source>
        <dbReference type="ARBA" id="ARBA00022801"/>
    </source>
</evidence>
<dbReference type="SUPFAM" id="SSF54001">
    <property type="entry name" value="Cysteine proteinases"/>
    <property type="match status" value="1"/>
</dbReference>
<evidence type="ECO:0000256" key="6">
    <source>
        <dbReference type="SAM" id="MobiDB-lite"/>
    </source>
</evidence>
<dbReference type="RefSeq" id="WP_003953508.1">
    <property type="nucleotide sequence ID" value="NZ_CM000913.1"/>
</dbReference>
<dbReference type="STRING" id="1901.BB341_12545"/>
<evidence type="ECO:0000313" key="9">
    <source>
        <dbReference type="Proteomes" id="UP000002357"/>
    </source>
</evidence>
<name>B5GP34_STRCL</name>
<gene>
    <name evidence="8" type="ORF">SCLAV_3211</name>
</gene>
<feature type="region of interest" description="Disordered" evidence="6">
    <location>
        <begin position="246"/>
        <end position="273"/>
    </location>
</feature>
<keyword evidence="2" id="KW-0645">Protease</keyword>
<dbReference type="eggNOG" id="COG0791">
    <property type="taxonomic scope" value="Bacteria"/>
</dbReference>
<sequence length="391" mass="42023">MLRRHCATGAITVVCALAVLAVPGTAFAAVPAEPGRALPRVLPRAPEPPVAPERPAPGDALERVRLDMEKLYQQAASATDAYNLAEERTEQQSAEIVRLARRIDGGRTRIAELKDRAGAAAREQYRGGGLPAGAQLLLTDDPRLFLDAAERVRQSMKATKDLLTELERAQRELEDYTRRASAEWRDLEADRQAQKKAKKRITERIAAAQRLESRLAEEERERLLALEREAAERAQEAWLREQALKQRQNAGDGPGGGSRADAPGRARGSEAGPAGAAAKAIAFALAQVGKPYAWGAEGPGSFDCSGLTSQAWAAGGVGIPRTSQQQWRELPRVATEDIQPGDLIVYNADASHIGIYIGDGRIVHSPRPGRTVSVAGAGSMKILGVVRPDPA</sequence>
<dbReference type="GO" id="GO:0006508">
    <property type="term" value="P:proteolysis"/>
    <property type="evidence" value="ECO:0007669"/>
    <property type="project" value="UniProtKB-KW"/>
</dbReference>
<feature type="coiled-coil region" evidence="5">
    <location>
        <begin position="61"/>
        <end position="102"/>
    </location>
</feature>
<dbReference type="EMBL" id="CM000913">
    <property type="protein sequence ID" value="EFG08282.1"/>
    <property type="molecule type" value="Genomic_DNA"/>
</dbReference>
<dbReference type="GeneID" id="93730258"/>
<reference evidence="8 9" key="1">
    <citation type="journal article" date="2010" name="Genome Biol. Evol.">
        <title>The sequence of a 1.8-mb bacterial linear plasmid reveals a rich evolutionary reservoir of secondary metabolic pathways.</title>
        <authorList>
            <person name="Medema M.H."/>
            <person name="Trefzer A."/>
            <person name="Kovalchuk A."/>
            <person name="van den Berg M."/>
            <person name="Mueller U."/>
            <person name="Heijne W."/>
            <person name="Wu L."/>
            <person name="Alam M.T."/>
            <person name="Ronning C.M."/>
            <person name="Nierman W.C."/>
            <person name="Bovenberg R.A.L."/>
            <person name="Breitling R."/>
            <person name="Takano E."/>
        </authorList>
    </citation>
    <scope>NUCLEOTIDE SEQUENCE [LARGE SCALE GENOMIC DNA]</scope>
    <source>
        <strain evidence="9">ATCC 27064 / DSM 738 / JCM 4710 / NBRC 13307 / NCIMB 12785 / NRRL 3585 / VKM Ac-602</strain>
    </source>
</reference>
<proteinExistence type="inferred from homology"/>
<dbReference type="PANTHER" id="PTHR47359">
    <property type="entry name" value="PEPTIDOGLYCAN DL-ENDOPEPTIDASE CWLO"/>
    <property type="match status" value="1"/>
</dbReference>
<dbReference type="OrthoDB" id="5177647at2"/>
<comment type="similarity">
    <text evidence="1">Belongs to the peptidase C40 family.</text>
</comment>
<dbReference type="AlphaFoldDB" id="B5GP34"/>
<dbReference type="InterPro" id="IPR051794">
    <property type="entry name" value="PG_Endopeptidase_C40"/>
</dbReference>
<keyword evidence="4" id="KW-0788">Thiol protease</keyword>
<evidence type="ECO:0000313" key="8">
    <source>
        <dbReference type="EMBL" id="EFG08282.1"/>
    </source>
</evidence>
<dbReference type="PROSITE" id="PS51935">
    <property type="entry name" value="NLPC_P60"/>
    <property type="match status" value="1"/>
</dbReference>
<dbReference type="Pfam" id="PF00877">
    <property type="entry name" value="NLPC_P60"/>
    <property type="match status" value="1"/>
</dbReference>
<feature type="chain" id="PRO_5007910687" evidence="7">
    <location>
        <begin position="29"/>
        <end position="391"/>
    </location>
</feature>
<evidence type="ECO:0000256" key="4">
    <source>
        <dbReference type="ARBA" id="ARBA00022807"/>
    </source>
</evidence>
<organism evidence="8 9">
    <name type="scientific">Streptomyces clavuligerus</name>
    <dbReference type="NCBI Taxonomy" id="1901"/>
    <lineage>
        <taxon>Bacteria</taxon>
        <taxon>Bacillati</taxon>
        <taxon>Actinomycetota</taxon>
        <taxon>Actinomycetes</taxon>
        <taxon>Kitasatosporales</taxon>
        <taxon>Streptomycetaceae</taxon>
        <taxon>Streptomyces</taxon>
    </lineage>
</organism>
<dbReference type="Gene3D" id="3.90.1720.10">
    <property type="entry name" value="endopeptidase domain like (from Nostoc punctiforme)"/>
    <property type="match status" value="1"/>
</dbReference>
<dbReference type="InterPro" id="IPR038765">
    <property type="entry name" value="Papain-like_cys_pep_sf"/>
</dbReference>
<evidence type="ECO:0000256" key="1">
    <source>
        <dbReference type="ARBA" id="ARBA00007074"/>
    </source>
</evidence>
<evidence type="ECO:0000256" key="5">
    <source>
        <dbReference type="SAM" id="Coils"/>
    </source>
</evidence>
<dbReference type="MEROPS" id="C40.007"/>
<keyword evidence="7" id="KW-0732">Signal</keyword>
<accession>B5GP34</accession>
<feature type="signal peptide" evidence="7">
    <location>
        <begin position="1"/>
        <end position="28"/>
    </location>
</feature>
<keyword evidence="9" id="KW-1185">Reference proteome</keyword>
<keyword evidence="3" id="KW-0378">Hydrolase</keyword>
<dbReference type="GO" id="GO:0008234">
    <property type="term" value="F:cysteine-type peptidase activity"/>
    <property type="evidence" value="ECO:0007669"/>
    <property type="project" value="UniProtKB-KW"/>
</dbReference>
<feature type="coiled-coil region" evidence="5">
    <location>
        <begin position="149"/>
        <end position="236"/>
    </location>
</feature>
<dbReference type="KEGG" id="sclf:BB341_12545"/>
<evidence type="ECO:0000256" key="2">
    <source>
        <dbReference type="ARBA" id="ARBA00022670"/>
    </source>
</evidence>
<dbReference type="InterPro" id="IPR000064">
    <property type="entry name" value="NLP_P60_dom"/>
</dbReference>
<dbReference type="PANTHER" id="PTHR47359:SF3">
    <property type="entry name" value="NLP_P60 DOMAIN-CONTAINING PROTEIN-RELATED"/>
    <property type="match status" value="1"/>
</dbReference>
<keyword evidence="5" id="KW-0175">Coiled coil</keyword>
<evidence type="ECO:0000256" key="7">
    <source>
        <dbReference type="SAM" id="SignalP"/>
    </source>
</evidence>
<protein>
    <submittedName>
        <fullName evidence="8">NLP/P60-family secreted protein</fullName>
    </submittedName>
</protein>
<dbReference type="Proteomes" id="UP000002357">
    <property type="component" value="Chromosome"/>
</dbReference>
<dbReference type="Gene3D" id="6.10.250.3150">
    <property type="match status" value="1"/>
</dbReference>